<dbReference type="Gene3D" id="2.70.160.11">
    <property type="entry name" value="Hnrnp arginine n-methyltransferase1"/>
    <property type="match status" value="1"/>
</dbReference>
<gene>
    <name evidence="2" type="ORF">F2Q68_00029132</name>
</gene>
<evidence type="ECO:0000259" key="1">
    <source>
        <dbReference type="Pfam" id="PF17286"/>
    </source>
</evidence>
<proteinExistence type="predicted"/>
<feature type="domain" description="PRMT5 oligomerisation" evidence="1">
    <location>
        <begin position="1"/>
        <end position="32"/>
    </location>
</feature>
<protein>
    <recommendedName>
        <fullName evidence="1">PRMT5 oligomerisation domain-containing protein</fullName>
    </recommendedName>
</protein>
<organism evidence="2 3">
    <name type="scientific">Brassica cretica</name>
    <name type="common">Mustard</name>
    <dbReference type="NCBI Taxonomy" id="69181"/>
    <lineage>
        <taxon>Eukaryota</taxon>
        <taxon>Viridiplantae</taxon>
        <taxon>Streptophyta</taxon>
        <taxon>Embryophyta</taxon>
        <taxon>Tracheophyta</taxon>
        <taxon>Spermatophyta</taxon>
        <taxon>Magnoliopsida</taxon>
        <taxon>eudicotyledons</taxon>
        <taxon>Gunneridae</taxon>
        <taxon>Pentapetalae</taxon>
        <taxon>rosids</taxon>
        <taxon>malvids</taxon>
        <taxon>Brassicales</taxon>
        <taxon>Brassicaceae</taxon>
        <taxon>Brassiceae</taxon>
        <taxon>Brassica</taxon>
    </lineage>
</organism>
<dbReference type="Pfam" id="PF17286">
    <property type="entry name" value="PRMT5_C"/>
    <property type="match status" value="1"/>
</dbReference>
<dbReference type="AlphaFoldDB" id="A0A8S9G847"/>
<dbReference type="Proteomes" id="UP000712281">
    <property type="component" value="Unassembled WGS sequence"/>
</dbReference>
<name>A0A8S9G847_BRACR</name>
<comment type="caution">
    <text evidence="2">The sequence shown here is derived from an EMBL/GenBank/DDBJ whole genome shotgun (WGS) entry which is preliminary data.</text>
</comment>
<dbReference type="InterPro" id="IPR035248">
    <property type="entry name" value="PRMT5_C"/>
</dbReference>
<evidence type="ECO:0000313" key="2">
    <source>
        <dbReference type="EMBL" id="KAF2540797.1"/>
    </source>
</evidence>
<reference evidence="2" key="1">
    <citation type="submission" date="2019-12" db="EMBL/GenBank/DDBJ databases">
        <title>Genome sequencing and annotation of Brassica cretica.</title>
        <authorList>
            <person name="Studholme D.J."/>
            <person name="Sarris P.F."/>
        </authorList>
    </citation>
    <scope>NUCLEOTIDE SEQUENCE</scope>
    <source>
        <strain evidence="2">PFS-001/15</strain>
        <tissue evidence="2">Leaf</tissue>
    </source>
</reference>
<dbReference type="EMBL" id="QGKW02002005">
    <property type="protein sequence ID" value="KAF2540797.1"/>
    <property type="molecule type" value="Genomic_DNA"/>
</dbReference>
<evidence type="ECO:0000313" key="3">
    <source>
        <dbReference type="Proteomes" id="UP000712281"/>
    </source>
</evidence>
<accession>A0A8S9G847</accession>
<sequence length="67" mass="7782">MFSWFPIFFPLGKPVEVHPDSPLEVHFWRCCGSLRFGMNGRCLRLLHRRCTTPMAVPTGLAFRIKGY</sequence>